<comment type="caution">
    <text evidence="1">The sequence shown here is derived from an EMBL/GenBank/DDBJ whole genome shotgun (WGS) entry which is preliminary data.</text>
</comment>
<protein>
    <submittedName>
        <fullName evidence="1">Uncharacterized protein</fullName>
    </submittedName>
</protein>
<evidence type="ECO:0000313" key="2">
    <source>
        <dbReference type="Proteomes" id="UP000290288"/>
    </source>
</evidence>
<proteinExistence type="predicted"/>
<dbReference type="EMBL" id="SDEE01000121">
    <property type="protein sequence ID" value="RXW21101.1"/>
    <property type="molecule type" value="Genomic_DNA"/>
</dbReference>
<name>A0A4Q2DP38_9AGAR</name>
<dbReference type="AlphaFoldDB" id="A0A4Q2DP38"/>
<evidence type="ECO:0000313" key="1">
    <source>
        <dbReference type="EMBL" id="RXW21101.1"/>
    </source>
</evidence>
<organism evidence="1 2">
    <name type="scientific">Candolleomyces aberdarensis</name>
    <dbReference type="NCBI Taxonomy" id="2316362"/>
    <lineage>
        <taxon>Eukaryota</taxon>
        <taxon>Fungi</taxon>
        <taxon>Dikarya</taxon>
        <taxon>Basidiomycota</taxon>
        <taxon>Agaricomycotina</taxon>
        <taxon>Agaricomycetes</taxon>
        <taxon>Agaricomycetidae</taxon>
        <taxon>Agaricales</taxon>
        <taxon>Agaricineae</taxon>
        <taxon>Psathyrellaceae</taxon>
        <taxon>Candolleomyces</taxon>
    </lineage>
</organism>
<sequence length="91" mass="10164">MALRERDVQIAQLEKTLIDLITRQNAHLHINQFPPEILGEIFSFASGLYDSLAKRKRIDRPSVPTPAVLCRSVSCLSLLESARIPGFMAMG</sequence>
<gene>
    <name evidence="1" type="ORF">EST38_g4761</name>
</gene>
<keyword evidence="2" id="KW-1185">Reference proteome</keyword>
<reference evidence="1 2" key="1">
    <citation type="submission" date="2019-01" db="EMBL/GenBank/DDBJ databases">
        <title>Draft genome sequence of Psathyrella aberdarensis IHI B618.</title>
        <authorList>
            <person name="Buettner E."/>
            <person name="Kellner H."/>
        </authorList>
    </citation>
    <scope>NUCLEOTIDE SEQUENCE [LARGE SCALE GENOMIC DNA]</scope>
    <source>
        <strain evidence="1 2">IHI B618</strain>
    </source>
</reference>
<dbReference type="Proteomes" id="UP000290288">
    <property type="component" value="Unassembled WGS sequence"/>
</dbReference>
<accession>A0A4Q2DP38</accession>